<organism evidence="2 3">
    <name type="scientific">Leptospira tipperaryensis</name>
    <dbReference type="NCBI Taxonomy" id="2564040"/>
    <lineage>
        <taxon>Bacteria</taxon>
        <taxon>Pseudomonadati</taxon>
        <taxon>Spirochaetota</taxon>
        <taxon>Spirochaetia</taxon>
        <taxon>Leptospirales</taxon>
        <taxon>Leptospiraceae</taxon>
        <taxon>Leptospira</taxon>
    </lineage>
</organism>
<keyword evidence="3" id="KW-1185">Reference proteome</keyword>
<dbReference type="EMBL" id="CP015217">
    <property type="protein sequence ID" value="AOP35654.1"/>
    <property type="molecule type" value="Genomic_DNA"/>
</dbReference>
<accession>A0A1D7V1E1</accession>
<name>A0A1D7V1E1_9LEPT</name>
<dbReference type="Proteomes" id="UP000094197">
    <property type="component" value="Chromosome 1"/>
</dbReference>
<dbReference type="KEGG" id="laj:A0128_18490"/>
<dbReference type="AlphaFoldDB" id="A0A1D7V1E1"/>
<proteinExistence type="predicted"/>
<sequence>MKRHLAFCLAVVLFTTAIYSETPAPPSEEKAKADLRSHWNKKYKGETIESIESGGEPVILEKTDAKGKVVETKYKIPFIVVSKKGSAKTKFEAGANYILSKSNQWNFSEVGVGNVEKMAGGDQAAPAKPKVKEIILKALNDKYSGEYTFSDLKIDDGEFGSSGERFWYRYQGDMKRKSADGSSSTCNDSDFTIQKQNSSADWTVDITSLGRGCY</sequence>
<evidence type="ECO:0000313" key="2">
    <source>
        <dbReference type="EMBL" id="AOP35654.1"/>
    </source>
</evidence>
<feature type="chain" id="PRO_5009100440" evidence="1">
    <location>
        <begin position="21"/>
        <end position="214"/>
    </location>
</feature>
<protein>
    <submittedName>
        <fullName evidence="2">Uncharacterized protein</fullName>
    </submittedName>
</protein>
<dbReference type="OrthoDB" id="324395at2"/>
<dbReference type="RefSeq" id="WP_069608855.1">
    <property type="nucleotide sequence ID" value="NZ_CP015217.1"/>
</dbReference>
<evidence type="ECO:0000256" key="1">
    <source>
        <dbReference type="SAM" id="SignalP"/>
    </source>
</evidence>
<evidence type="ECO:0000313" key="3">
    <source>
        <dbReference type="Proteomes" id="UP000094197"/>
    </source>
</evidence>
<reference evidence="2 3" key="1">
    <citation type="submission" date="2016-04" db="EMBL/GenBank/DDBJ databases">
        <title>Complete genome seqeunce of Leptospira alstonii serovar Room22.</title>
        <authorList>
            <person name="Nally J.E."/>
            <person name="Bayles D.O."/>
            <person name="Hurley D."/>
            <person name="Fanning S."/>
            <person name="McMahon B.J."/>
            <person name="Arent Z."/>
        </authorList>
    </citation>
    <scope>NUCLEOTIDE SEQUENCE [LARGE SCALE GENOMIC DNA]</scope>
    <source>
        <strain evidence="2 3">GWTS #1</strain>
    </source>
</reference>
<feature type="signal peptide" evidence="1">
    <location>
        <begin position="1"/>
        <end position="20"/>
    </location>
</feature>
<keyword evidence="1" id="KW-0732">Signal</keyword>
<gene>
    <name evidence="2" type="ORF">A0128_18490</name>
</gene>